<evidence type="ECO:0000256" key="3">
    <source>
        <dbReference type="ARBA" id="ARBA00022679"/>
    </source>
</evidence>
<reference evidence="6" key="1">
    <citation type="submission" date="2011-08" db="EMBL/GenBank/DDBJ databases">
        <authorList>
            <person name="Rombauts S."/>
        </authorList>
    </citation>
    <scope>NUCLEOTIDE SEQUENCE</scope>
    <source>
        <strain evidence="6">London</strain>
    </source>
</reference>
<reference evidence="5" key="2">
    <citation type="submission" date="2015-06" db="UniProtKB">
        <authorList>
            <consortium name="EnsemblMetazoa"/>
        </authorList>
    </citation>
    <scope>IDENTIFICATION</scope>
</reference>
<dbReference type="HOGENOM" id="CLU_024037_1_0_1"/>
<keyword evidence="2" id="KW-0328">Glycosyltransferase</keyword>
<dbReference type="PANTHER" id="PTHR10730">
    <property type="entry name" value="PROCOLLAGEN-LYSINE,2-OXOGLUTARATE 5-DIOXYGENASE/GLYCOSYLTRANSFERASE 25 FAMILY MEMBER"/>
    <property type="match status" value="1"/>
</dbReference>
<evidence type="ECO:0000256" key="1">
    <source>
        <dbReference type="ARBA" id="ARBA00006721"/>
    </source>
</evidence>
<dbReference type="Gene3D" id="3.90.550.10">
    <property type="entry name" value="Spore Coat Polysaccharide Biosynthesis Protein SpsA, Chain A"/>
    <property type="match status" value="1"/>
</dbReference>
<dbReference type="CDD" id="cd06532">
    <property type="entry name" value="Glyco_transf_25"/>
    <property type="match status" value="1"/>
</dbReference>
<dbReference type="GO" id="GO:0050211">
    <property type="term" value="F:procollagen galactosyltransferase activity"/>
    <property type="evidence" value="ECO:0007669"/>
    <property type="project" value="TreeGrafter"/>
</dbReference>
<dbReference type="EMBL" id="CAEY01002016">
    <property type="status" value="NOT_ANNOTATED_CDS"/>
    <property type="molecule type" value="Genomic_DNA"/>
</dbReference>
<keyword evidence="3" id="KW-0808">Transferase</keyword>
<dbReference type="InterPro" id="IPR029044">
    <property type="entry name" value="Nucleotide-diphossugar_trans"/>
</dbReference>
<dbReference type="InterPro" id="IPR002654">
    <property type="entry name" value="Glyco_trans_25"/>
</dbReference>
<protein>
    <recommendedName>
        <fullName evidence="4">Glycosyl transferase family 25 domain-containing protein</fullName>
    </recommendedName>
</protein>
<dbReference type="eggNOG" id="KOG4179">
    <property type="taxonomic scope" value="Eukaryota"/>
</dbReference>
<dbReference type="STRING" id="32264.T1KDE6"/>
<name>T1KDE6_TETUR</name>
<comment type="similarity">
    <text evidence="1">Belongs to the glycosyltransferase 25 family.</text>
</comment>
<feature type="domain" description="Glycosyl transferase family 25" evidence="4">
    <location>
        <begin position="340"/>
        <end position="522"/>
    </location>
</feature>
<dbReference type="InterPro" id="IPR050757">
    <property type="entry name" value="Collagen_mod_GT25"/>
</dbReference>
<dbReference type="PROSITE" id="PS51257">
    <property type="entry name" value="PROKAR_LIPOPROTEIN"/>
    <property type="match status" value="1"/>
</dbReference>
<proteinExistence type="inferred from homology"/>
<evidence type="ECO:0000259" key="4">
    <source>
        <dbReference type="Pfam" id="PF01755"/>
    </source>
</evidence>
<dbReference type="Proteomes" id="UP000015104">
    <property type="component" value="Unassembled WGS sequence"/>
</dbReference>
<dbReference type="PANTHER" id="PTHR10730:SF53">
    <property type="entry name" value="GLYCOSYLTRANSFERASE 25 FAMILY MEMBER"/>
    <property type="match status" value="1"/>
</dbReference>
<evidence type="ECO:0000313" key="6">
    <source>
        <dbReference type="Proteomes" id="UP000015104"/>
    </source>
</evidence>
<dbReference type="OrthoDB" id="47375at2759"/>
<dbReference type="EnsemblMetazoa" id="tetur09g02660.1">
    <property type="protein sequence ID" value="tetur09g02660.1"/>
    <property type="gene ID" value="tetur09g02660"/>
</dbReference>
<sequence>MGKLQFLVIIILVSSILISSISCALFKLKPTIELVLSIHAYSKAKILPYTLSSIENQDYPKNRTRVTIYLDLYPDVLEANFNRQDPRYERNWLTLKILKTWIRVNQPFYHDISVNYNYLDPLDEPLVDLDEYWNPNRFNKIIKLKTIAFSQARLDWADYLLLMDSDVALVNEETLSHLVDSEKSLIAPMLYSLGTYSNYWAGMNEKGYYLRTNDYMPILDRTKLGIFQVPMIHSCILIDMRISASHQLTFNATHLNNCPYDDIIAFALSAKSQNLSMYIDNQEIWGYLMPSVESMDLNRFDQELIDLQLEATIEGAFFPLSKELIHLVDTPIKDKLGVDQVYIINLERRPERKESMAKRMNILGIDATFWKAVDGKLINEEFLKEKGIKFLPNYEDPYHKRPMTYGEIGCFLSHYNVWLDMISNNYSMVVILEDDVRFERSFRPRFNLLLEAIKTYEKSFGPADLIYLGRKIQTDESESRTAINGLILPNYSYWTIGYVLTKLGAQRLIDSKPLEKLLPIDEYLPIMFDKHPNSDWSKYYPNRNLRALSASPLLISPTHYVGDEQYISDTEDSKQIIDAAFHPKNHHQEL</sequence>
<organism evidence="5 6">
    <name type="scientific">Tetranychus urticae</name>
    <name type="common">Two-spotted spider mite</name>
    <dbReference type="NCBI Taxonomy" id="32264"/>
    <lineage>
        <taxon>Eukaryota</taxon>
        <taxon>Metazoa</taxon>
        <taxon>Ecdysozoa</taxon>
        <taxon>Arthropoda</taxon>
        <taxon>Chelicerata</taxon>
        <taxon>Arachnida</taxon>
        <taxon>Acari</taxon>
        <taxon>Acariformes</taxon>
        <taxon>Trombidiformes</taxon>
        <taxon>Prostigmata</taxon>
        <taxon>Eleutherengona</taxon>
        <taxon>Raphignathae</taxon>
        <taxon>Tetranychoidea</taxon>
        <taxon>Tetranychidae</taxon>
        <taxon>Tetranychus</taxon>
    </lineage>
</organism>
<accession>T1KDE6</accession>
<dbReference type="SUPFAM" id="SSF53448">
    <property type="entry name" value="Nucleotide-diphospho-sugar transferases"/>
    <property type="match status" value="1"/>
</dbReference>
<evidence type="ECO:0000256" key="2">
    <source>
        <dbReference type="ARBA" id="ARBA00022676"/>
    </source>
</evidence>
<keyword evidence="6" id="KW-1185">Reference proteome</keyword>
<evidence type="ECO:0000313" key="5">
    <source>
        <dbReference type="EnsemblMetazoa" id="tetur09g02660.1"/>
    </source>
</evidence>
<gene>
    <name evidence="5" type="primary">107363264</name>
</gene>
<dbReference type="OMA" id="QRVYHYV"/>
<dbReference type="KEGG" id="tut:107363264"/>
<dbReference type="AlphaFoldDB" id="T1KDE6"/>
<dbReference type="Pfam" id="PF01755">
    <property type="entry name" value="Glyco_transf_25"/>
    <property type="match status" value="1"/>
</dbReference>